<dbReference type="AlphaFoldDB" id="A0A3B1DIN0"/>
<protein>
    <submittedName>
        <fullName evidence="1">Uncharacterized protein</fullName>
    </submittedName>
</protein>
<dbReference type="EMBL" id="UOGL01000457">
    <property type="protein sequence ID" value="VAX40542.1"/>
    <property type="molecule type" value="Genomic_DNA"/>
</dbReference>
<organism evidence="1">
    <name type="scientific">hydrothermal vent metagenome</name>
    <dbReference type="NCBI Taxonomy" id="652676"/>
    <lineage>
        <taxon>unclassified sequences</taxon>
        <taxon>metagenomes</taxon>
        <taxon>ecological metagenomes</taxon>
    </lineage>
</organism>
<proteinExistence type="predicted"/>
<evidence type="ECO:0000313" key="1">
    <source>
        <dbReference type="EMBL" id="VAX40542.1"/>
    </source>
</evidence>
<name>A0A3B1DIN0_9ZZZZ</name>
<reference evidence="1" key="1">
    <citation type="submission" date="2018-06" db="EMBL/GenBank/DDBJ databases">
        <authorList>
            <person name="Zhirakovskaya E."/>
        </authorList>
    </citation>
    <scope>NUCLEOTIDE SEQUENCE</scope>
</reference>
<accession>A0A3B1DIN0</accession>
<sequence>MENEGLFKNTMMVKDQVYSVPLFLTVTDSHGMKKTVLVEQDWMIRNGRWEIVDRDK</sequence>
<gene>
    <name evidence="1" type="ORF">MNBD_PLANCTO02-3257</name>
</gene>